<reference evidence="4" key="1">
    <citation type="submission" date="2016-10" db="EMBL/GenBank/DDBJ databases">
        <authorList>
            <person name="Varghese N."/>
            <person name="Submissions S."/>
        </authorList>
    </citation>
    <scope>NUCLEOTIDE SEQUENCE [LARGE SCALE GENOMIC DNA]</scope>
    <source>
        <strain evidence="4">CGMCC 1.7738</strain>
    </source>
</reference>
<protein>
    <submittedName>
        <fullName evidence="3">Outer membrane protein assembly factor BamB, contains PQQ-like beta-propeller repeat</fullName>
    </submittedName>
</protein>
<dbReference type="Pfam" id="PF13360">
    <property type="entry name" value="PQQ_2"/>
    <property type="match status" value="3"/>
</dbReference>
<evidence type="ECO:0000259" key="2">
    <source>
        <dbReference type="Pfam" id="PF13360"/>
    </source>
</evidence>
<feature type="compositionally biased region" description="Basic and acidic residues" evidence="1">
    <location>
        <begin position="29"/>
        <end position="41"/>
    </location>
</feature>
<dbReference type="PANTHER" id="PTHR34512">
    <property type="entry name" value="CELL SURFACE PROTEIN"/>
    <property type="match status" value="1"/>
</dbReference>
<dbReference type="InterPro" id="IPR011047">
    <property type="entry name" value="Quinoprotein_ADH-like_sf"/>
</dbReference>
<feature type="domain" description="Pyrrolo-quinoline quinone repeat" evidence="2">
    <location>
        <begin position="79"/>
        <end position="178"/>
    </location>
</feature>
<feature type="domain" description="Pyrrolo-quinoline quinone repeat" evidence="2">
    <location>
        <begin position="347"/>
        <end position="445"/>
    </location>
</feature>
<dbReference type="InterPro" id="IPR002372">
    <property type="entry name" value="PQQ_rpt_dom"/>
</dbReference>
<sequence>MPSTSRRRLLALAASGGLGALGGYGYAVRDDPQRNPLRDADCDPAPLTSVPTEWPYPGYDANRTGAAPAESAPDESLTERWHAETEKGAIGQPVAANGLVFVCFAPDFGGDDAVQMLRAYDLQTGEERWRQRLAPDYFDRFPPVVALGDSLYTIREVDGTDVVAALAMSDGSIRWQRSPRLNALLESDARYAPELTVFDGHVYSLVEGVGPSGDRTFVQLLHPQTGDECRRMSLPTDDLSSPVFADGFAAFAEWGDAVVGVERTTREVAWRTTFDTGTVRLSAAEDRLYVSGFDGIFAALSPADGERLWTHETTHYLPGGTEGDKEYALPTLEVGVVIGELLVLRERVYSDYSDRMKALDAETGEVQWTYTPDHPAGEVRLSRPVAAGSRVYATELDYQSDRWRLVQLGFDDGDRLESVELAGIPTLRATPIVTDSTVVVPTNRGLQAFGGE</sequence>
<dbReference type="InterPro" id="IPR015943">
    <property type="entry name" value="WD40/YVTN_repeat-like_dom_sf"/>
</dbReference>
<name>A0A1I4C6Z9_9EURY</name>
<feature type="domain" description="Pyrrolo-quinoline quinone repeat" evidence="2">
    <location>
        <begin position="218"/>
        <end position="314"/>
    </location>
</feature>
<dbReference type="STRING" id="553466.SAMN04487950_0951"/>
<feature type="region of interest" description="Disordered" evidence="1">
    <location>
        <begin position="29"/>
        <end position="82"/>
    </location>
</feature>
<evidence type="ECO:0000313" key="3">
    <source>
        <dbReference type="EMBL" id="SFK75926.1"/>
    </source>
</evidence>
<dbReference type="Gene3D" id="2.130.10.10">
    <property type="entry name" value="YVTN repeat-like/Quinoprotein amine dehydrogenase"/>
    <property type="match status" value="2"/>
</dbReference>
<dbReference type="SMART" id="SM00564">
    <property type="entry name" value="PQQ"/>
    <property type="match status" value="4"/>
</dbReference>
<dbReference type="AlphaFoldDB" id="A0A1I4C6Z9"/>
<organism evidence="3 4">
    <name type="scientific">Halogranum rubrum</name>
    <dbReference type="NCBI Taxonomy" id="553466"/>
    <lineage>
        <taxon>Archaea</taxon>
        <taxon>Methanobacteriati</taxon>
        <taxon>Methanobacteriota</taxon>
        <taxon>Stenosarchaea group</taxon>
        <taxon>Halobacteria</taxon>
        <taxon>Halobacteriales</taxon>
        <taxon>Haloferacaceae</taxon>
    </lineage>
</organism>
<dbReference type="SUPFAM" id="SSF50998">
    <property type="entry name" value="Quinoprotein alcohol dehydrogenase-like"/>
    <property type="match status" value="2"/>
</dbReference>
<evidence type="ECO:0000256" key="1">
    <source>
        <dbReference type="SAM" id="MobiDB-lite"/>
    </source>
</evidence>
<dbReference type="RefSeq" id="WP_089866333.1">
    <property type="nucleotide sequence ID" value="NZ_FOTC01000001.1"/>
</dbReference>
<proteinExistence type="predicted"/>
<keyword evidence="4" id="KW-1185">Reference proteome</keyword>
<dbReference type="InterPro" id="IPR018391">
    <property type="entry name" value="PQQ_b-propeller_rpt"/>
</dbReference>
<dbReference type="PANTHER" id="PTHR34512:SF30">
    <property type="entry name" value="OUTER MEMBRANE PROTEIN ASSEMBLY FACTOR BAMB"/>
    <property type="match status" value="1"/>
</dbReference>
<dbReference type="EMBL" id="FOTC01000001">
    <property type="protein sequence ID" value="SFK75926.1"/>
    <property type="molecule type" value="Genomic_DNA"/>
</dbReference>
<gene>
    <name evidence="3" type="ORF">SAMN04487950_0951</name>
</gene>
<evidence type="ECO:0000313" key="4">
    <source>
        <dbReference type="Proteomes" id="UP000199607"/>
    </source>
</evidence>
<accession>A0A1I4C6Z9</accession>
<dbReference type="Proteomes" id="UP000199607">
    <property type="component" value="Unassembled WGS sequence"/>
</dbReference>